<dbReference type="GO" id="GO:0003964">
    <property type="term" value="F:RNA-directed DNA polymerase activity"/>
    <property type="evidence" value="ECO:0007669"/>
    <property type="project" value="UniProtKB-KW"/>
</dbReference>
<keyword evidence="1" id="KW-0548">Nucleotidyltransferase</keyword>
<accession>A0ABQ9DS84</accession>
<evidence type="ECO:0000313" key="1">
    <source>
        <dbReference type="EMBL" id="KAJ7426177.1"/>
    </source>
</evidence>
<evidence type="ECO:0000313" key="2">
    <source>
        <dbReference type="Proteomes" id="UP001145742"/>
    </source>
</evidence>
<dbReference type="Proteomes" id="UP001145742">
    <property type="component" value="Unassembled WGS sequence"/>
</dbReference>
<keyword evidence="1" id="KW-0695">RNA-directed DNA polymerase</keyword>
<name>A0ABQ9DS84_9PASS</name>
<gene>
    <name evidence="1" type="ORF">WISP_18143</name>
</gene>
<sequence>MKSEKKIWWKWRSGFILFDLTEPPKLGAGSLPTHGDDGTHPRILKELADVIVKPFSVIFEQSWESGEVSAKWKLMNGVPIFKKSKKEDPGNYRHVSFTSVSGKVMEKIILGVIEKQLKENAVTASTAP</sequence>
<comment type="caution">
    <text evidence="1">The sequence shown here is derived from an EMBL/GenBank/DDBJ whole genome shotgun (WGS) entry which is preliminary data.</text>
</comment>
<dbReference type="PANTHER" id="PTHR33395">
    <property type="entry name" value="TRANSCRIPTASE, PUTATIVE-RELATED-RELATED"/>
    <property type="match status" value="1"/>
</dbReference>
<organism evidence="1 2">
    <name type="scientific">Willisornis vidua</name>
    <name type="common">Xingu scale-backed antbird</name>
    <dbReference type="NCBI Taxonomy" id="1566151"/>
    <lineage>
        <taxon>Eukaryota</taxon>
        <taxon>Metazoa</taxon>
        <taxon>Chordata</taxon>
        <taxon>Craniata</taxon>
        <taxon>Vertebrata</taxon>
        <taxon>Euteleostomi</taxon>
        <taxon>Archelosauria</taxon>
        <taxon>Archosauria</taxon>
        <taxon>Dinosauria</taxon>
        <taxon>Saurischia</taxon>
        <taxon>Theropoda</taxon>
        <taxon>Coelurosauria</taxon>
        <taxon>Aves</taxon>
        <taxon>Neognathae</taxon>
        <taxon>Neoaves</taxon>
        <taxon>Telluraves</taxon>
        <taxon>Australaves</taxon>
        <taxon>Passeriformes</taxon>
        <taxon>Thamnophilidae</taxon>
        <taxon>Willisornis</taxon>
    </lineage>
</organism>
<proteinExistence type="predicted"/>
<reference evidence="1" key="1">
    <citation type="submission" date="2019-10" db="EMBL/GenBank/DDBJ databases">
        <authorList>
            <person name="Soares A.E.R."/>
            <person name="Aleixo A."/>
            <person name="Schneider P."/>
            <person name="Miyaki C.Y."/>
            <person name="Schneider M.P."/>
            <person name="Mello C."/>
            <person name="Vasconcelos A.T.R."/>
        </authorList>
    </citation>
    <scope>NUCLEOTIDE SEQUENCE</scope>
    <source>
        <tissue evidence="1">Muscle</tissue>
    </source>
</reference>
<dbReference type="PANTHER" id="PTHR33395:SF22">
    <property type="entry name" value="REVERSE TRANSCRIPTASE DOMAIN-CONTAINING PROTEIN"/>
    <property type="match status" value="1"/>
</dbReference>
<keyword evidence="2" id="KW-1185">Reference proteome</keyword>
<protein>
    <submittedName>
        <fullName evidence="1">RNA-directed DNA polymerase from mobile element jockey</fullName>
    </submittedName>
</protein>
<dbReference type="EMBL" id="WHWB01032295">
    <property type="protein sequence ID" value="KAJ7426177.1"/>
    <property type="molecule type" value="Genomic_DNA"/>
</dbReference>
<keyword evidence="1" id="KW-0808">Transferase</keyword>